<evidence type="ECO:0000313" key="2">
    <source>
        <dbReference type="EMBL" id="GHE50866.1"/>
    </source>
</evidence>
<dbReference type="Proteomes" id="UP000658258">
    <property type="component" value="Unassembled WGS sequence"/>
</dbReference>
<proteinExistence type="predicted"/>
<organism evidence="2 3">
    <name type="scientific">Roseivirga thermotolerans</name>
    <dbReference type="NCBI Taxonomy" id="1758176"/>
    <lineage>
        <taxon>Bacteria</taxon>
        <taxon>Pseudomonadati</taxon>
        <taxon>Bacteroidota</taxon>
        <taxon>Cytophagia</taxon>
        <taxon>Cytophagales</taxon>
        <taxon>Roseivirgaceae</taxon>
        <taxon>Roseivirga</taxon>
    </lineage>
</organism>
<keyword evidence="3" id="KW-1185">Reference proteome</keyword>
<reference evidence="3" key="1">
    <citation type="journal article" date="2019" name="Int. J. Syst. Evol. Microbiol.">
        <title>The Global Catalogue of Microorganisms (GCM) 10K type strain sequencing project: providing services to taxonomists for standard genome sequencing and annotation.</title>
        <authorList>
            <consortium name="The Broad Institute Genomics Platform"/>
            <consortium name="The Broad Institute Genome Sequencing Center for Infectious Disease"/>
            <person name="Wu L."/>
            <person name="Ma J."/>
        </authorList>
    </citation>
    <scope>NUCLEOTIDE SEQUENCE [LARGE SCALE GENOMIC DNA]</scope>
    <source>
        <strain evidence="3">CGMCC 1.15111</strain>
    </source>
</reference>
<gene>
    <name evidence="2" type="ORF">GCM10011340_01090</name>
</gene>
<evidence type="ECO:0000259" key="1">
    <source>
        <dbReference type="PROSITE" id="PS51186"/>
    </source>
</evidence>
<evidence type="ECO:0000313" key="3">
    <source>
        <dbReference type="Proteomes" id="UP000658258"/>
    </source>
</evidence>
<accession>A0ABQ3I4T4</accession>
<feature type="domain" description="N-acetyltransferase" evidence="1">
    <location>
        <begin position="14"/>
        <end position="172"/>
    </location>
</feature>
<dbReference type="Pfam" id="PF13302">
    <property type="entry name" value="Acetyltransf_3"/>
    <property type="match status" value="1"/>
</dbReference>
<dbReference type="SUPFAM" id="SSF55729">
    <property type="entry name" value="Acyl-CoA N-acyltransferases (Nat)"/>
    <property type="match status" value="1"/>
</dbReference>
<protein>
    <submittedName>
        <fullName evidence="2">Acetyltransferase</fullName>
    </submittedName>
</protein>
<dbReference type="InterPro" id="IPR000182">
    <property type="entry name" value="GNAT_dom"/>
</dbReference>
<comment type="caution">
    <text evidence="2">The sequence shown here is derived from an EMBL/GenBank/DDBJ whole genome shotgun (WGS) entry which is preliminary data.</text>
</comment>
<dbReference type="Gene3D" id="3.40.630.30">
    <property type="match status" value="1"/>
</dbReference>
<name>A0ABQ3I4T4_9BACT</name>
<dbReference type="PROSITE" id="PS51186">
    <property type="entry name" value="GNAT"/>
    <property type="match status" value="1"/>
</dbReference>
<sequence length="180" mass="20962">MTFSLQPSLANEKVRLEPLLPSDFDALYAVASDPELWKQHPNQNRWQKPVFENFFKGAIESKGAFIIIDSQTGDVIGSTRLYDYNAKQNSILIGYTFFAKNRWGKGYNHATKTLMLDYLFEHISRVDFHIGAQNFRSQSSIEKLGAKKIDELEVAYYGEAPKLNFVYRILRNDWLKWREN</sequence>
<dbReference type="PANTHER" id="PTHR43610">
    <property type="entry name" value="BLL6696 PROTEIN"/>
    <property type="match status" value="1"/>
</dbReference>
<dbReference type="EMBL" id="BNAG01000001">
    <property type="protein sequence ID" value="GHE50866.1"/>
    <property type="molecule type" value="Genomic_DNA"/>
</dbReference>
<dbReference type="RefSeq" id="WP_189628239.1">
    <property type="nucleotide sequence ID" value="NZ_BNAG01000001.1"/>
</dbReference>
<dbReference type="PANTHER" id="PTHR43610:SF1">
    <property type="entry name" value="N-ACETYLTRANSFERASE DOMAIN-CONTAINING PROTEIN"/>
    <property type="match status" value="1"/>
</dbReference>
<dbReference type="InterPro" id="IPR016181">
    <property type="entry name" value="Acyl_CoA_acyltransferase"/>
</dbReference>